<evidence type="ECO:0000313" key="2">
    <source>
        <dbReference type="Proteomes" id="UP001163846"/>
    </source>
</evidence>
<keyword evidence="2" id="KW-1185">Reference proteome</keyword>
<name>A0AA38PCE3_9AGAR</name>
<dbReference type="AlphaFoldDB" id="A0AA38PCE3"/>
<gene>
    <name evidence="1" type="ORF">F5878DRAFT_659497</name>
</gene>
<dbReference type="EMBL" id="MU806083">
    <property type="protein sequence ID" value="KAJ3840335.1"/>
    <property type="molecule type" value="Genomic_DNA"/>
</dbReference>
<protein>
    <submittedName>
        <fullName evidence="1">Uncharacterized protein</fullName>
    </submittedName>
</protein>
<comment type="caution">
    <text evidence="1">The sequence shown here is derived from an EMBL/GenBank/DDBJ whole genome shotgun (WGS) entry which is preliminary data.</text>
</comment>
<accession>A0AA38PCE3</accession>
<evidence type="ECO:0000313" key="1">
    <source>
        <dbReference type="EMBL" id="KAJ3840335.1"/>
    </source>
</evidence>
<proteinExistence type="predicted"/>
<reference evidence="1" key="1">
    <citation type="submission" date="2022-08" db="EMBL/GenBank/DDBJ databases">
        <authorList>
            <consortium name="DOE Joint Genome Institute"/>
            <person name="Min B."/>
            <person name="Riley R."/>
            <person name="Sierra-Patev S."/>
            <person name="Naranjo-Ortiz M."/>
            <person name="Looney B."/>
            <person name="Konkel Z."/>
            <person name="Slot J.C."/>
            <person name="Sakamoto Y."/>
            <person name="Steenwyk J.L."/>
            <person name="Rokas A."/>
            <person name="Carro J."/>
            <person name="Camarero S."/>
            <person name="Ferreira P."/>
            <person name="Molpeceres G."/>
            <person name="Ruiz-Duenas F.J."/>
            <person name="Serrano A."/>
            <person name="Henrissat B."/>
            <person name="Drula E."/>
            <person name="Hughes K.W."/>
            <person name="Mata J.L."/>
            <person name="Ishikawa N.K."/>
            <person name="Vargas-Isla R."/>
            <person name="Ushijima S."/>
            <person name="Smith C.A."/>
            <person name="Ahrendt S."/>
            <person name="Andreopoulos W."/>
            <person name="He G."/>
            <person name="Labutti K."/>
            <person name="Lipzen A."/>
            <person name="Ng V."/>
            <person name="Sandor L."/>
            <person name="Barry K."/>
            <person name="Martinez A.T."/>
            <person name="Xiao Y."/>
            <person name="Gibbons J.G."/>
            <person name="Terashima K."/>
            <person name="Hibbett D.S."/>
            <person name="Grigoriev I.V."/>
        </authorList>
    </citation>
    <scope>NUCLEOTIDE SEQUENCE</scope>
    <source>
        <strain evidence="1">TFB9207</strain>
    </source>
</reference>
<dbReference type="Proteomes" id="UP001163846">
    <property type="component" value="Unassembled WGS sequence"/>
</dbReference>
<organism evidence="1 2">
    <name type="scientific">Lentinula raphanica</name>
    <dbReference type="NCBI Taxonomy" id="153919"/>
    <lineage>
        <taxon>Eukaryota</taxon>
        <taxon>Fungi</taxon>
        <taxon>Dikarya</taxon>
        <taxon>Basidiomycota</taxon>
        <taxon>Agaricomycotina</taxon>
        <taxon>Agaricomycetes</taxon>
        <taxon>Agaricomycetidae</taxon>
        <taxon>Agaricales</taxon>
        <taxon>Marasmiineae</taxon>
        <taxon>Omphalotaceae</taxon>
        <taxon>Lentinula</taxon>
    </lineage>
</organism>
<sequence>MSSPLASPLAKRRTVVSIEFVLYRMVPTSFDHPIDSTARKWLSPENTQEGKLAPENVRVVESWVLGIRIEPEIRGYEPRFYQAQFYFYFHEMGPGNLKVDGKGNILGKITVSRDQFPLIWKHLHKSLAGVSEKYRTNLQFLDSLLRQVKTDRVVIGLSDESVGQIDGIIGKYDSYSKAMDWKGGSGMYAINKSHRLDGRISQILEAWAEEYGAGVGDPERH</sequence>